<organism evidence="4 5">
    <name type="scientific">Pseudovibrio brasiliensis</name>
    <dbReference type="NCBI Taxonomy" id="1898042"/>
    <lineage>
        <taxon>Bacteria</taxon>
        <taxon>Pseudomonadati</taxon>
        <taxon>Pseudomonadota</taxon>
        <taxon>Alphaproteobacteria</taxon>
        <taxon>Hyphomicrobiales</taxon>
        <taxon>Stappiaceae</taxon>
        <taxon>Pseudovibrio</taxon>
    </lineage>
</organism>
<feature type="compositionally biased region" description="Basic residues" evidence="1">
    <location>
        <begin position="720"/>
        <end position="737"/>
    </location>
</feature>
<dbReference type="PANTHER" id="PTHR34413">
    <property type="entry name" value="PROPHAGE TAIL FIBER ASSEMBLY PROTEIN HOMOLOG TFAE-RELATED-RELATED"/>
    <property type="match status" value="1"/>
</dbReference>
<dbReference type="Proteomes" id="UP000680706">
    <property type="component" value="Chromosome"/>
</dbReference>
<dbReference type="InterPro" id="IPR046454">
    <property type="entry name" value="GpA_endonuclease"/>
</dbReference>
<feature type="domain" description="Phage terminase large subunit GpA ATPase" evidence="2">
    <location>
        <begin position="58"/>
        <end position="318"/>
    </location>
</feature>
<evidence type="ECO:0000259" key="2">
    <source>
        <dbReference type="Pfam" id="PF05876"/>
    </source>
</evidence>
<evidence type="ECO:0000313" key="4">
    <source>
        <dbReference type="EMBL" id="QUS54492.1"/>
    </source>
</evidence>
<protein>
    <submittedName>
        <fullName evidence="4">Phage terminase large subunit family protein</fullName>
    </submittedName>
</protein>
<dbReference type="InterPro" id="IPR051220">
    <property type="entry name" value="TFA_Chaperone"/>
</dbReference>
<dbReference type="InterPro" id="IPR046453">
    <property type="entry name" value="GpA_ATPase"/>
</dbReference>
<evidence type="ECO:0000259" key="3">
    <source>
        <dbReference type="Pfam" id="PF20454"/>
    </source>
</evidence>
<reference evidence="4 5" key="1">
    <citation type="journal article" date="2021" name="Angew. Chem. Int. Ed. Engl.">
        <title>A novel family of nonribosomal peptides modulate collective behavior in Pseudovibrio bacteria isolated from marine sponges.</title>
        <authorList>
            <person name="Ioca L.P."/>
            <person name="Dai Y."/>
            <person name="Kunakom S."/>
            <person name="Diaz-Espinosa J."/>
            <person name="Krunic A."/>
            <person name="Crnkovic C.M."/>
            <person name="Orjala J."/>
            <person name="Sanchez L.M."/>
            <person name="Ferreira A.G."/>
            <person name="Berlinck R.G.S."/>
            <person name="Eustaquio A.S."/>
        </authorList>
    </citation>
    <scope>NUCLEOTIDE SEQUENCE [LARGE SCALE GENOMIC DNA]</scope>
    <source>
        <strain evidence="4 5">Ab134</strain>
    </source>
</reference>
<dbReference type="EMBL" id="CP074126">
    <property type="protein sequence ID" value="QUS54492.1"/>
    <property type="molecule type" value="Genomic_DNA"/>
</dbReference>
<feature type="compositionally biased region" description="Basic and acidic residues" evidence="1">
    <location>
        <begin position="673"/>
        <end position="696"/>
    </location>
</feature>
<sequence>MPTFELPTRPHGWRPPAYASAAGCLEDALPILAPVQRRSVSSWAGADRRLRDNGAIIAWDNKVTPYMVEPMDMSASRRFRGVVFAGPARTGKTDALILNRIGHAICCEPCDMRVIHMDRNAAREFSLKKVGALINYTPALKRRLGRGRFDNNILDKRFQGGMTLDIGWPVVSKVSASDLPLMLLTDYDRAPEDIEGEGNLYDLALKRTETFGSRGMAIAESSPGRLIEDDDFLPPEGAPHMAPPATGILALYNRGTRGRYYWTCPDCSEVFEPDYELLHFQDEGSPKERGLAAVMGCPHCGAILEPRHKMELNRAGRWLHESKTGDLVSVHDDALRETEFVSYWLKGAAAAFQSWASLVSRYETAWQEFQQTGDETSLKTTVNVDQGKPYSSRMVEDEDDLSVKQLKDKAEQYLLKVAPPETRFLTIAVDVQKGRFVVQVDAWGPGLERWLIDRFDVHAPPAGAPSADSRAIDPAKYKEDWDALLPLLEKYYPVAGIGYQIKPAALIVDSGGADGVTKNAYAFFRKSRKLGLRRRVFLAKGLDRWDRDRAKEVTPEKEEGKRVKKRSDLRIVRVGTWRLKSEITASLAREDPGADAYHLTRNLPSEVFEEFCAERRTPKGWVLRKGRKRNEALDLGVYGLALVLVLKGEKINWKRPPIWARRMETNSFAAPRPKQETDPETGARDLAEESVCEREPVPAQTEAPETEAEEEKQAVQTTVKPKRAPTRKVRRKPRRRGNSLVAGLRG</sequence>
<dbReference type="Pfam" id="PF05876">
    <property type="entry name" value="GpA_ATPase"/>
    <property type="match status" value="1"/>
</dbReference>
<evidence type="ECO:0000256" key="1">
    <source>
        <dbReference type="SAM" id="MobiDB-lite"/>
    </source>
</evidence>
<keyword evidence="5" id="KW-1185">Reference proteome</keyword>
<dbReference type="Pfam" id="PF20454">
    <property type="entry name" value="GpA_nuclease"/>
    <property type="match status" value="1"/>
</dbReference>
<evidence type="ECO:0000313" key="5">
    <source>
        <dbReference type="Proteomes" id="UP000680706"/>
    </source>
</evidence>
<name>A0ABX8AIP9_9HYPH</name>
<accession>A0ABX8AIP9</accession>
<dbReference type="RefSeq" id="WP_075698841.1">
    <property type="nucleotide sequence ID" value="NZ_CP074126.1"/>
</dbReference>
<dbReference type="PANTHER" id="PTHR34413:SF2">
    <property type="entry name" value="PROPHAGE TAIL FIBER ASSEMBLY PROTEIN HOMOLOG TFAE-RELATED"/>
    <property type="match status" value="1"/>
</dbReference>
<gene>
    <name evidence="4" type="ORF">KGB56_13940</name>
</gene>
<proteinExistence type="predicted"/>
<feature type="domain" description="Terminase large subunit GpA endonuclease" evidence="3">
    <location>
        <begin position="341"/>
        <end position="653"/>
    </location>
</feature>
<feature type="region of interest" description="Disordered" evidence="1">
    <location>
        <begin position="669"/>
        <end position="746"/>
    </location>
</feature>